<evidence type="ECO:0000313" key="3">
    <source>
        <dbReference type="Proteomes" id="UP000583929"/>
    </source>
</evidence>
<dbReference type="GO" id="GO:0003676">
    <property type="term" value="F:nucleic acid binding"/>
    <property type="evidence" value="ECO:0007669"/>
    <property type="project" value="InterPro"/>
</dbReference>
<dbReference type="Proteomes" id="UP000583929">
    <property type="component" value="Unassembled WGS sequence"/>
</dbReference>
<dbReference type="AlphaFoldDB" id="A0A7J6HYQ8"/>
<organism evidence="2 3">
    <name type="scientific">Cannabis sativa</name>
    <name type="common">Hemp</name>
    <name type="synonym">Marijuana</name>
    <dbReference type="NCBI Taxonomy" id="3483"/>
    <lineage>
        <taxon>Eukaryota</taxon>
        <taxon>Viridiplantae</taxon>
        <taxon>Streptophyta</taxon>
        <taxon>Embryophyta</taxon>
        <taxon>Tracheophyta</taxon>
        <taxon>Spermatophyta</taxon>
        <taxon>Magnoliopsida</taxon>
        <taxon>eudicotyledons</taxon>
        <taxon>Gunneridae</taxon>
        <taxon>Pentapetalae</taxon>
        <taxon>rosids</taxon>
        <taxon>fabids</taxon>
        <taxon>Rosales</taxon>
        <taxon>Cannabaceae</taxon>
        <taxon>Cannabis</taxon>
    </lineage>
</organism>
<dbReference type="InterPro" id="IPR044730">
    <property type="entry name" value="RNase_H-like_dom_plant"/>
</dbReference>
<dbReference type="InterPro" id="IPR036397">
    <property type="entry name" value="RNaseH_sf"/>
</dbReference>
<dbReference type="CDD" id="cd06222">
    <property type="entry name" value="RNase_H_like"/>
    <property type="match status" value="1"/>
</dbReference>
<dbReference type="SUPFAM" id="SSF53098">
    <property type="entry name" value="Ribonuclease H-like"/>
    <property type="match status" value="1"/>
</dbReference>
<accession>A0A7J6HYQ8</accession>
<dbReference type="PANTHER" id="PTHR47074:SF11">
    <property type="entry name" value="REVERSE TRANSCRIPTASE-LIKE PROTEIN"/>
    <property type="match status" value="1"/>
</dbReference>
<name>A0A7J6HYQ8_CANSA</name>
<gene>
    <name evidence="2" type="ORF">G4B88_019495</name>
</gene>
<dbReference type="Gene3D" id="3.30.420.10">
    <property type="entry name" value="Ribonuclease H-like superfamily/Ribonuclease H"/>
    <property type="match status" value="1"/>
</dbReference>
<evidence type="ECO:0000259" key="1">
    <source>
        <dbReference type="Pfam" id="PF13456"/>
    </source>
</evidence>
<dbReference type="InterPro" id="IPR012337">
    <property type="entry name" value="RNaseH-like_sf"/>
</dbReference>
<comment type="caution">
    <text evidence="2">The sequence shown here is derived from an EMBL/GenBank/DDBJ whole genome shotgun (WGS) entry which is preliminary data.</text>
</comment>
<dbReference type="EMBL" id="JAATIQ010000019">
    <property type="protein sequence ID" value="KAF4400286.1"/>
    <property type="molecule type" value="Genomic_DNA"/>
</dbReference>
<protein>
    <recommendedName>
        <fullName evidence="1">RNase H type-1 domain-containing protein</fullName>
    </recommendedName>
</protein>
<dbReference type="PANTHER" id="PTHR47074">
    <property type="entry name" value="BNAC02G40300D PROTEIN"/>
    <property type="match status" value="1"/>
</dbReference>
<dbReference type="InterPro" id="IPR052929">
    <property type="entry name" value="RNase_H-like_EbsB-rel"/>
</dbReference>
<evidence type="ECO:0000313" key="2">
    <source>
        <dbReference type="EMBL" id="KAF4400286.1"/>
    </source>
</evidence>
<proteinExistence type="predicted"/>
<feature type="domain" description="RNase H type-1" evidence="1">
    <location>
        <begin position="109"/>
        <end position="221"/>
    </location>
</feature>
<sequence length="250" mass="27545">MRSCDTILRTESIVSRVVTSWLLILNLKAEASNMKGVESYWNQILRLRVPPKIKYFLWRANHSWLPTNSVLFYRKIYPNPRVKKDNKWLPPEMGVWKVNVNAGVDTVGGCCSAGVVIRNHEGQVLCSSAGYSARPLSVLSAELAAVISGLKLVAAGGLKKIQLASDCLNAISLINNSKKGIFDADNLLVEVSILKCSFDRAEFCFECRDSNLLAHRLAKLALVSKASASWNGVEPLVARHLAEINKPSPV</sequence>
<dbReference type="Pfam" id="PF13456">
    <property type="entry name" value="RVT_3"/>
    <property type="match status" value="1"/>
</dbReference>
<dbReference type="InterPro" id="IPR002156">
    <property type="entry name" value="RNaseH_domain"/>
</dbReference>
<keyword evidence="3" id="KW-1185">Reference proteome</keyword>
<dbReference type="GO" id="GO:0004523">
    <property type="term" value="F:RNA-DNA hybrid ribonuclease activity"/>
    <property type="evidence" value="ECO:0007669"/>
    <property type="project" value="InterPro"/>
</dbReference>
<reference evidence="2 3" key="1">
    <citation type="journal article" date="2020" name="bioRxiv">
        <title>Sequence and annotation of 42 cannabis genomes reveals extensive copy number variation in cannabinoid synthesis and pathogen resistance genes.</title>
        <authorList>
            <person name="Mckernan K.J."/>
            <person name="Helbert Y."/>
            <person name="Kane L.T."/>
            <person name="Ebling H."/>
            <person name="Zhang L."/>
            <person name="Liu B."/>
            <person name="Eaton Z."/>
            <person name="Mclaughlin S."/>
            <person name="Kingan S."/>
            <person name="Baybayan P."/>
            <person name="Concepcion G."/>
            <person name="Jordan M."/>
            <person name="Riva A."/>
            <person name="Barbazuk W."/>
            <person name="Harkins T."/>
        </authorList>
    </citation>
    <scope>NUCLEOTIDE SEQUENCE [LARGE SCALE GENOMIC DNA]</scope>
    <source>
        <strain evidence="3">cv. Jamaican Lion 4</strain>
        <tissue evidence="2">Leaf</tissue>
    </source>
</reference>